<evidence type="ECO:0000313" key="4">
    <source>
        <dbReference type="Proteomes" id="UP000002630"/>
    </source>
</evidence>
<evidence type="ECO:0000256" key="2">
    <source>
        <dbReference type="SAM" id="MobiDB-lite"/>
    </source>
</evidence>
<keyword evidence="4" id="KW-1185">Reference proteome</keyword>
<dbReference type="OrthoDB" id="10368474at2759"/>
<feature type="region of interest" description="Disordered" evidence="2">
    <location>
        <begin position="1"/>
        <end position="101"/>
    </location>
</feature>
<feature type="region of interest" description="Disordered" evidence="2">
    <location>
        <begin position="222"/>
        <end position="303"/>
    </location>
</feature>
<feature type="compositionally biased region" description="Low complexity" evidence="2">
    <location>
        <begin position="254"/>
        <end position="263"/>
    </location>
</feature>
<feature type="compositionally biased region" description="Acidic residues" evidence="2">
    <location>
        <begin position="13"/>
        <end position="51"/>
    </location>
</feature>
<protein>
    <submittedName>
        <fullName evidence="3">Uncharacterized protein</fullName>
    </submittedName>
</protein>
<sequence>MADDGPPPLQGESDAEEELEEEEDTESEDSEEGGDAESGDEDGGGEDEEEPPPPMWDNSGSEAEEEIPRPPKQSKKAPTKKADKASSGGGGKSGKPAAAAAAAAASSKAGKAGKKGAATSGVSPLWTAFAKSREGAERLGFTALKKWQSFAKDMLKGFPDWYSDQVLGSRSVPQALMIEELPNGFPEFCHWVAAENHTSCGVKVKAGFEPFAKTYVKQVEDEGKPVGRSSPPPTPTAAAAGVSMSGSGRGGMAAGAATAGGVTFRSGTAPASEPPLGAGLDPKARKRDRRARKGGTVGNGPNIAQKLQTVITELEGVTGSDDYDGRKGGAAAKAMAAGNRAEDEVRDLMRGEDIIDESAAATGVEVLGPAFADSSLPNGTLTMLSHLKRARAYRRRADRQQECLENELERCLGRLARVEKQYLALVAETSGQESSLASCLARARPLVKQSFELVGAGDARLAMDGYDDAVKLLEVHVDKAQRGRREAETPEGKEARELLGLALCNRSVASFRLGDCYSGMRDAERAASECPCPMAQEQLKRSKDYLQALGGAAAPPKWAAFAGPP</sequence>
<dbReference type="InParanoid" id="D7FIL8"/>
<dbReference type="EMBL" id="FN647890">
    <property type="protein sequence ID" value="CBJ28836.1"/>
    <property type="molecule type" value="Genomic_DNA"/>
</dbReference>
<feature type="compositionally biased region" description="Low complexity" evidence="2">
    <location>
        <begin position="236"/>
        <end position="246"/>
    </location>
</feature>
<organism evidence="3 4">
    <name type="scientific">Ectocarpus siliculosus</name>
    <name type="common">Brown alga</name>
    <name type="synonym">Conferva siliculosa</name>
    <dbReference type="NCBI Taxonomy" id="2880"/>
    <lineage>
        <taxon>Eukaryota</taxon>
        <taxon>Sar</taxon>
        <taxon>Stramenopiles</taxon>
        <taxon>Ochrophyta</taxon>
        <taxon>PX clade</taxon>
        <taxon>Phaeophyceae</taxon>
        <taxon>Ectocarpales</taxon>
        <taxon>Ectocarpaceae</taxon>
        <taxon>Ectocarpus</taxon>
    </lineage>
</organism>
<gene>
    <name evidence="3" type="ORF">Esi_0122_0034</name>
</gene>
<dbReference type="EMBL" id="FN649745">
    <property type="protein sequence ID" value="CBJ28836.1"/>
    <property type="molecule type" value="Genomic_DNA"/>
</dbReference>
<dbReference type="Proteomes" id="UP000002630">
    <property type="component" value="Linkage Group LG20"/>
</dbReference>
<proteinExistence type="predicted"/>
<name>D7FIL8_ECTSI</name>
<evidence type="ECO:0000313" key="3">
    <source>
        <dbReference type="EMBL" id="CBJ28836.1"/>
    </source>
</evidence>
<dbReference type="AlphaFoldDB" id="D7FIL8"/>
<evidence type="ECO:0000256" key="1">
    <source>
        <dbReference type="SAM" id="Coils"/>
    </source>
</evidence>
<feature type="compositionally biased region" description="Basic residues" evidence="2">
    <location>
        <begin position="284"/>
        <end position="293"/>
    </location>
</feature>
<feature type="coiled-coil region" evidence="1">
    <location>
        <begin position="387"/>
        <end position="421"/>
    </location>
</feature>
<keyword evidence="1" id="KW-0175">Coiled coil</keyword>
<accession>D7FIL8</accession>
<reference evidence="3 4" key="1">
    <citation type="journal article" date="2010" name="Nature">
        <title>The Ectocarpus genome and the independent evolution of multicellularity in brown algae.</title>
        <authorList>
            <person name="Cock J.M."/>
            <person name="Sterck L."/>
            <person name="Rouze P."/>
            <person name="Scornet D."/>
            <person name="Allen A.E."/>
            <person name="Amoutzias G."/>
            <person name="Anthouard V."/>
            <person name="Artiguenave F."/>
            <person name="Aury J.M."/>
            <person name="Badger J.H."/>
            <person name="Beszteri B."/>
            <person name="Billiau K."/>
            <person name="Bonnet E."/>
            <person name="Bothwell J.H."/>
            <person name="Bowler C."/>
            <person name="Boyen C."/>
            <person name="Brownlee C."/>
            <person name="Carrano C.J."/>
            <person name="Charrier B."/>
            <person name="Cho G.Y."/>
            <person name="Coelho S.M."/>
            <person name="Collen J."/>
            <person name="Corre E."/>
            <person name="Da Silva C."/>
            <person name="Delage L."/>
            <person name="Delaroque N."/>
            <person name="Dittami S.M."/>
            <person name="Doulbeau S."/>
            <person name="Elias M."/>
            <person name="Farnham G."/>
            <person name="Gachon C.M."/>
            <person name="Gschloessl B."/>
            <person name="Heesch S."/>
            <person name="Jabbari K."/>
            <person name="Jubin C."/>
            <person name="Kawai H."/>
            <person name="Kimura K."/>
            <person name="Kloareg B."/>
            <person name="Kupper F.C."/>
            <person name="Lang D."/>
            <person name="Le Bail A."/>
            <person name="Leblanc C."/>
            <person name="Lerouge P."/>
            <person name="Lohr M."/>
            <person name="Lopez P.J."/>
            <person name="Martens C."/>
            <person name="Maumus F."/>
            <person name="Michel G."/>
            <person name="Miranda-Saavedra D."/>
            <person name="Morales J."/>
            <person name="Moreau H."/>
            <person name="Motomura T."/>
            <person name="Nagasato C."/>
            <person name="Napoli C.A."/>
            <person name="Nelson D.R."/>
            <person name="Nyvall-Collen P."/>
            <person name="Peters A.F."/>
            <person name="Pommier C."/>
            <person name="Potin P."/>
            <person name="Poulain J."/>
            <person name="Quesneville H."/>
            <person name="Read B."/>
            <person name="Rensing S.A."/>
            <person name="Ritter A."/>
            <person name="Rousvoal S."/>
            <person name="Samanta M."/>
            <person name="Samson G."/>
            <person name="Schroeder D.C."/>
            <person name="Segurens B."/>
            <person name="Strittmatter M."/>
            <person name="Tonon T."/>
            <person name="Tregear J.W."/>
            <person name="Valentin K."/>
            <person name="von Dassow P."/>
            <person name="Yamagishi T."/>
            <person name="Van de Peer Y."/>
            <person name="Wincker P."/>
        </authorList>
    </citation>
    <scope>NUCLEOTIDE SEQUENCE [LARGE SCALE GENOMIC DNA]</scope>
    <source>
        <strain evidence="4">Ec32 / CCAP1310/4</strain>
    </source>
</reference>